<dbReference type="PANTHER" id="PTHR38434">
    <property type="entry name" value="BLL2549 PROTEIN"/>
    <property type="match status" value="1"/>
</dbReference>
<dbReference type="Pfam" id="PF10101">
    <property type="entry name" value="DUF2339"/>
    <property type="match status" value="1"/>
</dbReference>
<dbReference type="PANTHER" id="PTHR38434:SF1">
    <property type="entry name" value="BLL2549 PROTEIN"/>
    <property type="match status" value="1"/>
</dbReference>
<gene>
    <name evidence="2" type="ORF">EDD68_1247</name>
</gene>
<organism evidence="2 3">
    <name type="scientific">Melghiribacillus thermohalophilus</name>
    <dbReference type="NCBI Taxonomy" id="1324956"/>
    <lineage>
        <taxon>Bacteria</taxon>
        <taxon>Bacillati</taxon>
        <taxon>Bacillota</taxon>
        <taxon>Bacilli</taxon>
        <taxon>Bacillales</taxon>
        <taxon>Bacillaceae</taxon>
        <taxon>Melghiribacillus</taxon>
    </lineage>
</organism>
<dbReference type="AlphaFoldDB" id="A0A4R3MQ97"/>
<protein>
    <submittedName>
        <fullName evidence="2">Putative membrane protein DUF2339</fullName>
    </submittedName>
</protein>
<sequence length="547" mass="62283">MNEQTRIDQLEKRIQQLEQEVQLLKGEKNHEWNTEYKQSTIIQNDSDKTEFAHKEPVDWEHVLGKVWLPRIFIFVLIIGVVWGFKATFDRGFITEPVRVALGYFIACGFVILGELQIRKKRERLGQVLLAGSIILFMLSTFAAHVLYGYFPFVLAAVLNLFWIAGGVFFAHRHRSQALAVLSSAGGVFIPFLLESTGLNTGLFVTYEVLLYGAFLYYGMRNQYTILHYVSFWLLHIAFIASLVFNPISELDAFSYGAMVQHMFLFVLFMGNKLNHPTQTISSFSSFLLMAGWIALGITEWQQQWYYLGFAGLYGAGAVWYLSKDKDRFALLAGIATFAFMFAVMEIFQSDTMPVLLLIEGAIALWIGFRFSIHFQTILALFPYGFGLFLTLTEPIEQVLSWPTLSWTVMVGSLLFVTHAMKRYNAFQKTDLLKGLFYANILLPLIWLTQISYAATKEWDLNVQHLFSSLAWSIYAVGFIAYGIIRQEKPFRLTGISLLFATLVKVIGVDLSDISLEFRALLFTILGATGLGVSRMIYVKEKQSKKEG</sequence>
<feature type="transmembrane region" description="Helical" evidence="1">
    <location>
        <begin position="127"/>
        <end position="146"/>
    </location>
</feature>
<dbReference type="RefSeq" id="WP_132372780.1">
    <property type="nucleotide sequence ID" value="NZ_SMAN01000024.1"/>
</dbReference>
<feature type="transmembrane region" description="Helical" evidence="1">
    <location>
        <begin position="431"/>
        <end position="452"/>
    </location>
</feature>
<accession>A0A4R3MQ97</accession>
<dbReference type="OrthoDB" id="1805246at2"/>
<feature type="transmembrane region" description="Helical" evidence="1">
    <location>
        <begin position="401"/>
        <end position="419"/>
    </location>
</feature>
<dbReference type="Proteomes" id="UP000294650">
    <property type="component" value="Unassembled WGS sequence"/>
</dbReference>
<feature type="transmembrane region" description="Helical" evidence="1">
    <location>
        <begin position="377"/>
        <end position="395"/>
    </location>
</feature>
<evidence type="ECO:0000256" key="1">
    <source>
        <dbReference type="SAM" id="Phobius"/>
    </source>
</evidence>
<evidence type="ECO:0000313" key="2">
    <source>
        <dbReference type="EMBL" id="TCT18055.1"/>
    </source>
</evidence>
<keyword evidence="1" id="KW-1133">Transmembrane helix</keyword>
<feature type="transmembrane region" description="Helical" evidence="1">
    <location>
        <begin position="464"/>
        <end position="483"/>
    </location>
</feature>
<feature type="transmembrane region" description="Helical" evidence="1">
    <location>
        <begin position="225"/>
        <end position="244"/>
    </location>
</feature>
<feature type="transmembrane region" description="Helical" evidence="1">
    <location>
        <begin position="328"/>
        <end position="347"/>
    </location>
</feature>
<reference evidence="2 3" key="1">
    <citation type="submission" date="2019-03" db="EMBL/GenBank/DDBJ databases">
        <title>Genomic Encyclopedia of Type Strains, Phase IV (KMG-IV): sequencing the most valuable type-strain genomes for metagenomic binning, comparative biology and taxonomic classification.</title>
        <authorList>
            <person name="Goeker M."/>
        </authorList>
    </citation>
    <scope>NUCLEOTIDE SEQUENCE [LARGE SCALE GENOMIC DNA]</scope>
    <source>
        <strain evidence="2 3">DSM 25894</strain>
    </source>
</reference>
<name>A0A4R3MQ97_9BACI</name>
<feature type="transmembrane region" description="Helical" evidence="1">
    <location>
        <begin position="199"/>
        <end position="218"/>
    </location>
</feature>
<dbReference type="EMBL" id="SMAN01000024">
    <property type="protein sequence ID" value="TCT18055.1"/>
    <property type="molecule type" value="Genomic_DNA"/>
</dbReference>
<feature type="transmembrane region" description="Helical" evidence="1">
    <location>
        <begin position="152"/>
        <end position="170"/>
    </location>
</feature>
<proteinExistence type="predicted"/>
<evidence type="ECO:0000313" key="3">
    <source>
        <dbReference type="Proteomes" id="UP000294650"/>
    </source>
</evidence>
<feature type="transmembrane region" description="Helical" evidence="1">
    <location>
        <begin position="280"/>
        <end position="298"/>
    </location>
</feature>
<keyword evidence="3" id="KW-1185">Reference proteome</keyword>
<feature type="transmembrane region" description="Helical" evidence="1">
    <location>
        <begin position="177"/>
        <end position="193"/>
    </location>
</feature>
<feature type="transmembrane region" description="Helical" evidence="1">
    <location>
        <begin position="250"/>
        <end position="268"/>
    </location>
</feature>
<dbReference type="InterPro" id="IPR019286">
    <property type="entry name" value="DUF2339_TM"/>
</dbReference>
<feature type="transmembrane region" description="Helical" evidence="1">
    <location>
        <begin position="67"/>
        <end position="84"/>
    </location>
</feature>
<keyword evidence="1" id="KW-0472">Membrane</keyword>
<comment type="caution">
    <text evidence="2">The sequence shown here is derived from an EMBL/GenBank/DDBJ whole genome shotgun (WGS) entry which is preliminary data.</text>
</comment>
<feature type="transmembrane region" description="Helical" evidence="1">
    <location>
        <begin position="96"/>
        <end position="115"/>
    </location>
</feature>
<keyword evidence="1" id="KW-0812">Transmembrane</keyword>
<feature type="transmembrane region" description="Helical" evidence="1">
    <location>
        <begin position="304"/>
        <end position="321"/>
    </location>
</feature>
<feature type="transmembrane region" description="Helical" evidence="1">
    <location>
        <begin position="490"/>
        <end position="507"/>
    </location>
</feature>
<feature type="transmembrane region" description="Helical" evidence="1">
    <location>
        <begin position="353"/>
        <end position="370"/>
    </location>
</feature>
<feature type="transmembrane region" description="Helical" evidence="1">
    <location>
        <begin position="519"/>
        <end position="537"/>
    </location>
</feature>